<feature type="domain" description="Nudix hydrolase" evidence="2">
    <location>
        <begin position="8"/>
        <end position="135"/>
    </location>
</feature>
<evidence type="ECO:0000256" key="1">
    <source>
        <dbReference type="ARBA" id="ARBA00005582"/>
    </source>
</evidence>
<dbReference type="CDD" id="cd12952">
    <property type="entry name" value="MMP_ACEL2062"/>
    <property type="match status" value="1"/>
</dbReference>
<keyword evidence="4" id="KW-1185">Reference proteome</keyword>
<dbReference type="Proteomes" id="UP000319746">
    <property type="component" value="Unassembled WGS sequence"/>
</dbReference>
<sequence>MTAQHSHPSISVSAVVLLSDDGQVALVRKHGTTAFIFPGGKPEAGETGPETAVREVAEELEVALSIEGLIDLGEFTTPAANEADTALHSRVYATKLPPKANVQAQAEIAELLWVTPGQVSLADGYRLAPLSSMILQALADGDLALEHQALEMSLEEFEHLVGEELDALPEGMVEGLDNVVFAVEDRPDDGSQGVLGVYEGFDLPGRADYGYMQLPDRIVLFREPLLDTCNDETHLREEVRVTLIHEIAHYYGIDDAQLHELGWA</sequence>
<keyword evidence="3" id="KW-0378">Hydrolase</keyword>
<dbReference type="Pfam" id="PF00293">
    <property type="entry name" value="NUDIX"/>
    <property type="match status" value="1"/>
</dbReference>
<comment type="similarity">
    <text evidence="1">Belongs to the Nudix hydrolase family.</text>
</comment>
<organism evidence="3 4">
    <name type="scientific">Enteractinococcus coprophilus</name>
    <dbReference type="NCBI Taxonomy" id="1027633"/>
    <lineage>
        <taxon>Bacteria</taxon>
        <taxon>Bacillati</taxon>
        <taxon>Actinomycetota</taxon>
        <taxon>Actinomycetes</taxon>
        <taxon>Micrococcales</taxon>
        <taxon>Micrococcaceae</taxon>
    </lineage>
</organism>
<dbReference type="PROSITE" id="PS51462">
    <property type="entry name" value="NUDIX"/>
    <property type="match status" value="1"/>
</dbReference>
<dbReference type="SUPFAM" id="SSF55486">
    <property type="entry name" value="Metalloproteases ('zincins'), catalytic domain"/>
    <property type="match status" value="1"/>
</dbReference>
<dbReference type="Gene3D" id="3.30.2010.20">
    <property type="match status" value="1"/>
</dbReference>
<protein>
    <submittedName>
        <fullName evidence="3">Putative Zn-dependent protease with MMP-like domain</fullName>
    </submittedName>
</protein>
<proteinExistence type="inferred from homology"/>
<dbReference type="Gene3D" id="3.90.79.10">
    <property type="entry name" value="Nucleoside Triphosphate Pyrophosphohydrolase"/>
    <property type="match status" value="1"/>
</dbReference>
<reference evidence="3 4" key="1">
    <citation type="submission" date="2019-06" db="EMBL/GenBank/DDBJ databases">
        <title>Sequencing the genomes of 1000 actinobacteria strains.</title>
        <authorList>
            <person name="Klenk H.-P."/>
        </authorList>
    </citation>
    <scope>NUCLEOTIDE SEQUENCE [LARGE SCALE GENOMIC DNA]</scope>
    <source>
        <strain evidence="3 4">DSM 24083</strain>
    </source>
</reference>
<dbReference type="Pfam" id="PF06262">
    <property type="entry name" value="Zincin_1"/>
    <property type="match status" value="1"/>
</dbReference>
<comment type="caution">
    <text evidence="3">The sequence shown here is derived from an EMBL/GenBank/DDBJ whole genome shotgun (WGS) entry which is preliminary data.</text>
</comment>
<name>A0A543ANI3_9MICC</name>
<evidence type="ECO:0000259" key="2">
    <source>
        <dbReference type="PROSITE" id="PS51462"/>
    </source>
</evidence>
<accession>A0A543ANI3</accession>
<dbReference type="GO" id="GO:0008233">
    <property type="term" value="F:peptidase activity"/>
    <property type="evidence" value="ECO:0007669"/>
    <property type="project" value="UniProtKB-KW"/>
</dbReference>
<dbReference type="InterPro" id="IPR000086">
    <property type="entry name" value="NUDIX_hydrolase_dom"/>
</dbReference>
<evidence type="ECO:0000313" key="4">
    <source>
        <dbReference type="Proteomes" id="UP000319746"/>
    </source>
</evidence>
<dbReference type="PANTHER" id="PTHR43736">
    <property type="entry name" value="ADP-RIBOSE PYROPHOSPHATASE"/>
    <property type="match status" value="1"/>
</dbReference>
<dbReference type="InterPro" id="IPR010428">
    <property type="entry name" value="Zincin_1"/>
</dbReference>
<dbReference type="PANTHER" id="PTHR43736:SF1">
    <property type="entry name" value="DIHYDRONEOPTERIN TRIPHOSPHATE DIPHOSPHATASE"/>
    <property type="match status" value="1"/>
</dbReference>
<dbReference type="GO" id="GO:0006508">
    <property type="term" value="P:proteolysis"/>
    <property type="evidence" value="ECO:0007669"/>
    <property type="project" value="UniProtKB-KW"/>
</dbReference>
<dbReference type="InterPro" id="IPR015797">
    <property type="entry name" value="NUDIX_hydrolase-like_dom_sf"/>
</dbReference>
<evidence type="ECO:0000313" key="3">
    <source>
        <dbReference type="EMBL" id="TQL74115.1"/>
    </source>
</evidence>
<dbReference type="AlphaFoldDB" id="A0A543ANI3"/>
<gene>
    <name evidence="3" type="ORF">FB556_0568</name>
</gene>
<dbReference type="InterPro" id="IPR038555">
    <property type="entry name" value="Zincin_1_sf"/>
</dbReference>
<keyword evidence="3" id="KW-0645">Protease</keyword>
<dbReference type="OrthoDB" id="9806895at2"/>
<dbReference type="EMBL" id="VFOU01000001">
    <property type="protein sequence ID" value="TQL74115.1"/>
    <property type="molecule type" value="Genomic_DNA"/>
</dbReference>
<dbReference type="SUPFAM" id="SSF55811">
    <property type="entry name" value="Nudix"/>
    <property type="match status" value="1"/>
</dbReference>
<dbReference type="CDD" id="cd04690">
    <property type="entry name" value="NUDIX_Hydrolase"/>
    <property type="match status" value="1"/>
</dbReference>